<dbReference type="GO" id="GO:0003729">
    <property type="term" value="F:mRNA binding"/>
    <property type="evidence" value="ECO:0007669"/>
    <property type="project" value="TreeGrafter"/>
</dbReference>
<evidence type="ECO:0000313" key="3">
    <source>
        <dbReference type="EMBL" id="KAF9578643.1"/>
    </source>
</evidence>
<feature type="compositionally biased region" description="Polar residues" evidence="2">
    <location>
        <begin position="399"/>
        <end position="411"/>
    </location>
</feature>
<dbReference type="PANTHER" id="PTHR47934">
    <property type="entry name" value="PENTATRICOPEPTIDE REPEAT-CONTAINING PROTEIN PET309, MITOCHONDRIAL"/>
    <property type="match status" value="1"/>
</dbReference>
<feature type="non-terminal residue" evidence="3">
    <location>
        <position position="1"/>
    </location>
</feature>
<dbReference type="GO" id="GO:0005739">
    <property type="term" value="C:mitochondrion"/>
    <property type="evidence" value="ECO:0007669"/>
    <property type="project" value="TreeGrafter"/>
</dbReference>
<dbReference type="InterPro" id="IPR051114">
    <property type="entry name" value="Mito_RNA_Proc_CCM1"/>
</dbReference>
<evidence type="ECO:0000256" key="2">
    <source>
        <dbReference type="SAM" id="MobiDB-lite"/>
    </source>
</evidence>
<feature type="region of interest" description="Disordered" evidence="2">
    <location>
        <begin position="399"/>
        <end position="433"/>
    </location>
</feature>
<protein>
    <recommendedName>
        <fullName evidence="5">Pentatricopeptide repeat protein</fullName>
    </recommendedName>
</protein>
<keyword evidence="4" id="KW-1185">Reference proteome</keyword>
<accession>A0A9P6FN10</accession>
<dbReference type="GO" id="GO:0007005">
    <property type="term" value="P:mitochondrion organization"/>
    <property type="evidence" value="ECO:0007669"/>
    <property type="project" value="TreeGrafter"/>
</dbReference>
<sequence>ETSHHARASLGTKARAKGPLHTGSRRSLHQGTHRRQHMSVKNQPNVTACATLSRPVSFRTIKRHATAAALATEPPSTLDSSNRSSWHINRNFQESSALPSTHDHPHPQTLLAESSASKEDTRSTTRSLSSWEFPDIKATTEPVQSWPSTSKALSQFYGSLHRIGNRLGASFHPTNSSGPLSLSALHLALNNYNYLSQLQQTFDVVLVPRRDVRTLFLIQGRQPKSARNLELLLRLASDLIWLNEKDRQKRRRPISTMADTSVYSNEDTMVRIRSSLTHTATPNNAHTGIGGFHGLRTSEYTILMNWIMSAVRQANFKNVYPLSKQQQHSPHDHQRSSPTSAPAAPVNLTSPVDRAWALWQDFLLTGMKPDVVLYTVLVDTFLMTKEYDRAEEIWNHMQQNGLSDPDSSSKLQGRHDSDTPSQSNSTTTSNTPLKMSTMVMGHLQNRLARGQWDSIGPNLQTLSVLMKAHTDNQDLGGVTETFKQLAFHNASMSKEPTSSHSPEANGHSSTEILYRQRLSGRLERGSNTVLMNQILKVLIELGETEAARGIYQQIILALEPGSSRSTKQRKDMTLDGSDKQTVASEAAPALQPMLTGFELPASATAFSTQTSESIENDASAEHETRPGRIRRYLARSPLHHQVSERRSRWRAETLSYRKLSERDIVRGNEPEGSDGRGVVGAQATRFSTKSTMVTTLIKPSEATFALMMELAYREQDKELEDQIQRDKML</sequence>
<feature type="region of interest" description="Disordered" evidence="2">
    <location>
        <begin position="1"/>
        <end position="42"/>
    </location>
</feature>
<dbReference type="PANTHER" id="PTHR47934:SF6">
    <property type="entry name" value="MITOCHONDRIAL GROUP I INTRON SPLICING FACTOR CCM1-RELATED"/>
    <property type="match status" value="1"/>
</dbReference>
<dbReference type="PROSITE" id="PS51375">
    <property type="entry name" value="PPR"/>
    <property type="match status" value="1"/>
</dbReference>
<feature type="region of interest" description="Disordered" evidence="2">
    <location>
        <begin position="605"/>
        <end position="627"/>
    </location>
</feature>
<dbReference type="NCBIfam" id="TIGR00756">
    <property type="entry name" value="PPR"/>
    <property type="match status" value="1"/>
</dbReference>
<dbReference type="AlphaFoldDB" id="A0A9P6FN10"/>
<dbReference type="EMBL" id="JAABOA010003461">
    <property type="protein sequence ID" value="KAF9578643.1"/>
    <property type="molecule type" value="Genomic_DNA"/>
</dbReference>
<feature type="compositionally biased region" description="Low complexity" evidence="2">
    <location>
        <begin position="419"/>
        <end position="432"/>
    </location>
</feature>
<dbReference type="InterPro" id="IPR002885">
    <property type="entry name" value="PPR_rpt"/>
</dbReference>
<feature type="region of interest" description="Disordered" evidence="2">
    <location>
        <begin position="96"/>
        <end position="128"/>
    </location>
</feature>
<feature type="region of interest" description="Disordered" evidence="2">
    <location>
        <begin position="322"/>
        <end position="346"/>
    </location>
</feature>
<comment type="caution">
    <text evidence="3">The sequence shown here is derived from an EMBL/GenBank/DDBJ whole genome shotgun (WGS) entry which is preliminary data.</text>
</comment>
<evidence type="ECO:0000313" key="4">
    <source>
        <dbReference type="Proteomes" id="UP000780801"/>
    </source>
</evidence>
<organism evidence="3 4">
    <name type="scientific">Lunasporangiospora selenospora</name>
    <dbReference type="NCBI Taxonomy" id="979761"/>
    <lineage>
        <taxon>Eukaryota</taxon>
        <taxon>Fungi</taxon>
        <taxon>Fungi incertae sedis</taxon>
        <taxon>Mucoromycota</taxon>
        <taxon>Mortierellomycotina</taxon>
        <taxon>Mortierellomycetes</taxon>
        <taxon>Mortierellales</taxon>
        <taxon>Mortierellaceae</taxon>
        <taxon>Lunasporangiospora</taxon>
    </lineage>
</organism>
<feature type="repeat" description="PPR" evidence="1">
    <location>
        <begin position="370"/>
        <end position="404"/>
    </location>
</feature>
<dbReference type="InterPro" id="IPR011990">
    <property type="entry name" value="TPR-like_helical_dom_sf"/>
</dbReference>
<name>A0A9P6FN10_9FUNG</name>
<dbReference type="OrthoDB" id="185373at2759"/>
<proteinExistence type="predicted"/>
<evidence type="ECO:0000256" key="1">
    <source>
        <dbReference type="PROSITE-ProRule" id="PRU00708"/>
    </source>
</evidence>
<dbReference type="GO" id="GO:0006396">
    <property type="term" value="P:RNA processing"/>
    <property type="evidence" value="ECO:0007669"/>
    <property type="project" value="TreeGrafter"/>
</dbReference>
<dbReference type="Gene3D" id="1.25.40.10">
    <property type="entry name" value="Tetratricopeptide repeat domain"/>
    <property type="match status" value="1"/>
</dbReference>
<dbReference type="Proteomes" id="UP000780801">
    <property type="component" value="Unassembled WGS sequence"/>
</dbReference>
<feature type="compositionally biased region" description="Basic residues" evidence="2">
    <location>
        <begin position="14"/>
        <end position="38"/>
    </location>
</feature>
<gene>
    <name evidence="3" type="ORF">BGW38_005460</name>
</gene>
<dbReference type="Pfam" id="PF13812">
    <property type="entry name" value="PPR_3"/>
    <property type="match status" value="1"/>
</dbReference>
<evidence type="ECO:0008006" key="5">
    <source>
        <dbReference type="Google" id="ProtNLM"/>
    </source>
</evidence>
<reference evidence="3" key="1">
    <citation type="journal article" date="2020" name="Fungal Divers.">
        <title>Resolving the Mortierellaceae phylogeny through synthesis of multi-gene phylogenetics and phylogenomics.</title>
        <authorList>
            <person name="Vandepol N."/>
            <person name="Liber J."/>
            <person name="Desiro A."/>
            <person name="Na H."/>
            <person name="Kennedy M."/>
            <person name="Barry K."/>
            <person name="Grigoriev I.V."/>
            <person name="Miller A.N."/>
            <person name="O'Donnell K."/>
            <person name="Stajich J.E."/>
            <person name="Bonito G."/>
        </authorList>
    </citation>
    <scope>NUCLEOTIDE SEQUENCE</scope>
    <source>
        <strain evidence="3">KOD1015</strain>
    </source>
</reference>